<name>A0A8H3YDH7_9TREE</name>
<feature type="region of interest" description="Disordered" evidence="1">
    <location>
        <begin position="149"/>
        <end position="172"/>
    </location>
</feature>
<keyword evidence="2" id="KW-1133">Transmembrane helix</keyword>
<evidence type="ECO:0000256" key="1">
    <source>
        <dbReference type="SAM" id="MobiDB-lite"/>
    </source>
</evidence>
<feature type="transmembrane region" description="Helical" evidence="2">
    <location>
        <begin position="344"/>
        <end position="365"/>
    </location>
</feature>
<dbReference type="GO" id="GO:0006506">
    <property type="term" value="P:GPI anchor biosynthetic process"/>
    <property type="evidence" value="ECO:0007669"/>
    <property type="project" value="InterPro"/>
</dbReference>
<organism evidence="3 4">
    <name type="scientific">Naganishia liquefaciens</name>
    <dbReference type="NCBI Taxonomy" id="104408"/>
    <lineage>
        <taxon>Eukaryota</taxon>
        <taxon>Fungi</taxon>
        <taxon>Dikarya</taxon>
        <taxon>Basidiomycota</taxon>
        <taxon>Agaricomycotina</taxon>
        <taxon>Tremellomycetes</taxon>
        <taxon>Filobasidiales</taxon>
        <taxon>Filobasidiaceae</taxon>
        <taxon>Naganishia</taxon>
    </lineage>
</organism>
<accession>A0A8H3YDH7</accession>
<feature type="compositionally biased region" description="Polar residues" evidence="1">
    <location>
        <begin position="149"/>
        <end position="164"/>
    </location>
</feature>
<keyword evidence="4" id="KW-1185">Reference proteome</keyword>
<feature type="transmembrane region" description="Helical" evidence="2">
    <location>
        <begin position="377"/>
        <end position="400"/>
    </location>
</feature>
<dbReference type="PANTHER" id="PTHR21329:SF3">
    <property type="entry name" value="PHOSPHATIDYLINOSITOL N-ACETYLGLUCOSAMINYLTRANSFERASE SUBUNIT Q"/>
    <property type="match status" value="1"/>
</dbReference>
<dbReference type="OrthoDB" id="70250at2759"/>
<evidence type="ECO:0008006" key="5">
    <source>
        <dbReference type="Google" id="ProtNLM"/>
    </source>
</evidence>
<gene>
    <name evidence="3" type="ORF">NliqN6_1852</name>
</gene>
<sequence length="545" mass="61286">MAIKVFWPEDVPIDFETVVYGWKLADDWYVVAGIASCFSSLDSVIASSEGLETLTDLQSSNVVAMNHQYIIYKSPNTDRLRFYSLQPSNPQSAGKAMGNRSVYSSSQKMQELYDRYDRPVQSENSTNSHYDYLGRTIALINTTHYVRTGSSTRQKTLAPKSSPTEGGENKLATTPAAVSSAVAGVEIAPLKMVSLSLLSACKNRVLALALSSAMSRQVLRRLREMSHFSTEWTAIRSGDTGLEEKSRRYISFYNTVWLIANDLIIGWTISSILSEQSVTLENTANQAFQRLFMWNIMDGLRWLDDWPVGLKLNTPLSRLFCETYIGMANIWPMTISRTLITTEFILFFIRYASFLGASMFLSALSDIIGLATLHVRLATYVSGAIYRAETIALYSLWNLFRGKRWNTLRNRVDSYDYGIDQLFLGTLLFTIALFLLPTIATYYLFFATIHLALLYVQGTNDTALSFINSFPLFALMLRLKEPSRLPGGVSMQLISRSEAPHIQLQLISIPIGADLIFAKFVTDWHQLSIGYSPQVLLKRLVSGKL</sequence>
<proteinExistence type="predicted"/>
<feature type="transmembrane region" description="Helical" evidence="2">
    <location>
        <begin position="421"/>
        <end position="446"/>
    </location>
</feature>
<keyword evidence="2" id="KW-0472">Membrane</keyword>
<dbReference type="PANTHER" id="PTHR21329">
    <property type="entry name" value="PHOSPHATIDYLINOSITOL N-ACETYLGLUCOSAMINYLTRANSFERASE SUBUNIT Q-RELATED"/>
    <property type="match status" value="1"/>
</dbReference>
<comment type="caution">
    <text evidence="3">The sequence shown here is derived from an EMBL/GenBank/DDBJ whole genome shotgun (WGS) entry which is preliminary data.</text>
</comment>
<dbReference type="AlphaFoldDB" id="A0A8H3YDH7"/>
<evidence type="ECO:0000313" key="4">
    <source>
        <dbReference type="Proteomes" id="UP000620104"/>
    </source>
</evidence>
<protein>
    <recommendedName>
        <fullName evidence="5">Gpi1-domain-containing protein</fullName>
    </recommendedName>
</protein>
<evidence type="ECO:0000313" key="3">
    <source>
        <dbReference type="EMBL" id="GHJ85450.1"/>
    </source>
</evidence>
<dbReference type="EMBL" id="BLZA01000011">
    <property type="protein sequence ID" value="GHJ85450.1"/>
    <property type="molecule type" value="Genomic_DNA"/>
</dbReference>
<dbReference type="GO" id="GO:0016020">
    <property type="term" value="C:membrane"/>
    <property type="evidence" value="ECO:0007669"/>
    <property type="project" value="InterPro"/>
</dbReference>
<dbReference type="Pfam" id="PF05024">
    <property type="entry name" value="Gpi1"/>
    <property type="match status" value="1"/>
</dbReference>
<dbReference type="GO" id="GO:0005783">
    <property type="term" value="C:endoplasmic reticulum"/>
    <property type="evidence" value="ECO:0007669"/>
    <property type="project" value="TreeGrafter"/>
</dbReference>
<reference evidence="3" key="1">
    <citation type="submission" date="2020-07" db="EMBL/GenBank/DDBJ databases">
        <title>Draft Genome Sequence of a Deep-Sea Yeast, Naganishia (Cryptococcus) liquefaciens strain N6.</title>
        <authorList>
            <person name="Han Y.W."/>
            <person name="Kajitani R."/>
            <person name="Morimoto H."/>
            <person name="Parhat M."/>
            <person name="Tsubouchi H."/>
            <person name="Bakenova O."/>
            <person name="Ogata M."/>
            <person name="Argunhan B."/>
            <person name="Aoki R."/>
            <person name="Kajiwara S."/>
            <person name="Itoh T."/>
            <person name="Iwasaki H."/>
        </authorList>
    </citation>
    <scope>NUCLEOTIDE SEQUENCE</scope>
    <source>
        <strain evidence="3">N6</strain>
    </source>
</reference>
<dbReference type="InterPro" id="IPR007720">
    <property type="entry name" value="PigQ/GPI1"/>
</dbReference>
<keyword evidence="2" id="KW-0812">Transmembrane</keyword>
<dbReference type="Proteomes" id="UP000620104">
    <property type="component" value="Unassembled WGS sequence"/>
</dbReference>
<evidence type="ECO:0000256" key="2">
    <source>
        <dbReference type="SAM" id="Phobius"/>
    </source>
</evidence>